<protein>
    <submittedName>
        <fullName evidence="2">Uncharacterized protein</fullName>
    </submittedName>
</protein>
<gene>
    <name evidence="2" type="ORF">EVAR_63019_1</name>
</gene>
<sequence>MAHAQRRRSRRTCEKRKKKGITLINVFKLHSISIFFHVINNIRARNRPGRTPGEFSARNASDFPRRAQLAIGGVWRVARVTTPDSPVMGSKLRKCLSCTGVKKLYIVVQFLIPTVRRESPLSIWPPDNQARVRDSQTGENSSAVFRPNRCSDAGVDKHIKRSVSGWVIDSIQLNDTNVGHFCISGDVQSFRDRVK</sequence>
<organism evidence="2 3">
    <name type="scientific">Eumeta variegata</name>
    <name type="common">Bagworm moth</name>
    <name type="synonym">Eumeta japonica</name>
    <dbReference type="NCBI Taxonomy" id="151549"/>
    <lineage>
        <taxon>Eukaryota</taxon>
        <taxon>Metazoa</taxon>
        <taxon>Ecdysozoa</taxon>
        <taxon>Arthropoda</taxon>
        <taxon>Hexapoda</taxon>
        <taxon>Insecta</taxon>
        <taxon>Pterygota</taxon>
        <taxon>Neoptera</taxon>
        <taxon>Endopterygota</taxon>
        <taxon>Lepidoptera</taxon>
        <taxon>Glossata</taxon>
        <taxon>Ditrysia</taxon>
        <taxon>Tineoidea</taxon>
        <taxon>Psychidae</taxon>
        <taxon>Oiketicinae</taxon>
        <taxon>Eumeta</taxon>
    </lineage>
</organism>
<accession>A0A4C1YX90</accession>
<keyword evidence="1" id="KW-0472">Membrane</keyword>
<keyword evidence="1" id="KW-0812">Transmembrane</keyword>
<name>A0A4C1YX90_EUMVA</name>
<reference evidence="2 3" key="1">
    <citation type="journal article" date="2019" name="Commun. Biol.">
        <title>The bagworm genome reveals a unique fibroin gene that provides high tensile strength.</title>
        <authorList>
            <person name="Kono N."/>
            <person name="Nakamura H."/>
            <person name="Ohtoshi R."/>
            <person name="Tomita M."/>
            <person name="Numata K."/>
            <person name="Arakawa K."/>
        </authorList>
    </citation>
    <scope>NUCLEOTIDE SEQUENCE [LARGE SCALE GENOMIC DNA]</scope>
</reference>
<evidence type="ECO:0000256" key="1">
    <source>
        <dbReference type="SAM" id="Phobius"/>
    </source>
</evidence>
<keyword evidence="3" id="KW-1185">Reference proteome</keyword>
<dbReference type="AlphaFoldDB" id="A0A4C1YX90"/>
<dbReference type="Proteomes" id="UP000299102">
    <property type="component" value="Unassembled WGS sequence"/>
</dbReference>
<proteinExistence type="predicted"/>
<evidence type="ECO:0000313" key="2">
    <source>
        <dbReference type="EMBL" id="GBP79017.1"/>
    </source>
</evidence>
<comment type="caution">
    <text evidence="2">The sequence shown here is derived from an EMBL/GenBank/DDBJ whole genome shotgun (WGS) entry which is preliminary data.</text>
</comment>
<feature type="transmembrane region" description="Helical" evidence="1">
    <location>
        <begin position="21"/>
        <end position="39"/>
    </location>
</feature>
<evidence type="ECO:0000313" key="3">
    <source>
        <dbReference type="Proteomes" id="UP000299102"/>
    </source>
</evidence>
<keyword evidence="1" id="KW-1133">Transmembrane helix</keyword>
<dbReference type="EMBL" id="BGZK01001396">
    <property type="protein sequence ID" value="GBP79017.1"/>
    <property type="molecule type" value="Genomic_DNA"/>
</dbReference>